<evidence type="ECO:0000313" key="2">
    <source>
        <dbReference type="EMBL" id="KGJ95079.1"/>
    </source>
</evidence>
<reference evidence="2 3" key="1">
    <citation type="submission" date="2014-08" db="EMBL/GenBank/DDBJ databases">
        <title>Genomic and Phenotypic Diversity of Colwellia psychrerythraea strains from Disparate Marine Basins.</title>
        <authorList>
            <person name="Techtmann S.M."/>
            <person name="Stelling S.C."/>
            <person name="Utturkar S.M."/>
            <person name="Alshibli N."/>
            <person name="Harris A."/>
            <person name="Brown S.D."/>
            <person name="Hazen T.C."/>
        </authorList>
    </citation>
    <scope>NUCLEOTIDE SEQUENCE [LARGE SCALE GENOMIC DNA]</scope>
    <source>
        <strain evidence="2 3">GAB14E</strain>
    </source>
</reference>
<dbReference type="AlphaFoldDB" id="A0A099KWG9"/>
<accession>A0A099KWG9</accession>
<dbReference type="PATRIC" id="fig|28229.3.peg.1469"/>
<name>A0A099KWG9_COLPS</name>
<proteinExistence type="predicted"/>
<keyword evidence="1" id="KW-0732">Signal</keyword>
<dbReference type="PANTHER" id="PTHR47234">
    <property type="match status" value="1"/>
</dbReference>
<protein>
    <submittedName>
        <fullName evidence="2">Uncharacterized protein</fullName>
    </submittedName>
</protein>
<dbReference type="EMBL" id="JQEC01000015">
    <property type="protein sequence ID" value="KGJ95079.1"/>
    <property type="molecule type" value="Genomic_DNA"/>
</dbReference>
<feature type="signal peptide" evidence="1">
    <location>
        <begin position="1"/>
        <end position="27"/>
    </location>
</feature>
<feature type="chain" id="PRO_5001949428" evidence="1">
    <location>
        <begin position="28"/>
        <end position="125"/>
    </location>
</feature>
<gene>
    <name evidence="2" type="ORF">GAB14E_1861</name>
</gene>
<evidence type="ECO:0000313" key="3">
    <source>
        <dbReference type="Proteomes" id="UP000029868"/>
    </source>
</evidence>
<evidence type="ECO:0000256" key="1">
    <source>
        <dbReference type="SAM" id="SignalP"/>
    </source>
</evidence>
<dbReference type="PANTHER" id="PTHR47234:SF2">
    <property type="entry name" value="TONB-DEPENDENT RECEPTOR"/>
    <property type="match status" value="1"/>
</dbReference>
<organism evidence="2 3">
    <name type="scientific">Colwellia psychrerythraea</name>
    <name type="common">Vibrio psychroerythus</name>
    <dbReference type="NCBI Taxonomy" id="28229"/>
    <lineage>
        <taxon>Bacteria</taxon>
        <taxon>Pseudomonadati</taxon>
        <taxon>Pseudomonadota</taxon>
        <taxon>Gammaproteobacteria</taxon>
        <taxon>Alteromonadales</taxon>
        <taxon>Colwelliaceae</taxon>
        <taxon>Colwellia</taxon>
    </lineage>
</organism>
<comment type="caution">
    <text evidence="2">The sequence shown here is derived from an EMBL/GenBank/DDBJ whole genome shotgun (WGS) entry which is preliminary data.</text>
</comment>
<dbReference type="Proteomes" id="UP000029868">
    <property type="component" value="Unassembled WGS sequence"/>
</dbReference>
<dbReference type="OrthoDB" id="176248at2"/>
<sequence length="125" mass="13418">MLKNNKITTAIRVAMMFGAGTAVTVSAVDSEEKNASVERIQATGIRMSHTDMALALPAAWYNSEGILHVSTVISKMLLNSQDSWEASAGASWVRNLSKGSCELGANRTLTLINGKRTAPYGLARY</sequence>
<dbReference type="RefSeq" id="WP_033081560.1">
    <property type="nucleotide sequence ID" value="NZ_JQEC01000015.1"/>
</dbReference>